<comment type="subcellular location">
    <subcellularLocation>
        <location evidence="1 7">Cell membrane</location>
        <topology evidence="1 7">Multi-pass membrane protein</topology>
    </subcellularLocation>
</comment>
<organism evidence="9 10">
    <name type="scientific">Cereibacter sphaeroides</name>
    <name type="common">Rhodobacter sphaeroides</name>
    <dbReference type="NCBI Taxonomy" id="1063"/>
    <lineage>
        <taxon>Bacteria</taxon>
        <taxon>Pseudomonadati</taxon>
        <taxon>Pseudomonadota</taxon>
        <taxon>Alphaproteobacteria</taxon>
        <taxon>Rhodobacterales</taxon>
        <taxon>Paracoccaceae</taxon>
        <taxon>Cereibacter</taxon>
    </lineage>
</organism>
<keyword evidence="3" id="KW-1003">Cell membrane</keyword>
<name>A0A2W5UCL1_CERSP</name>
<evidence type="ECO:0000256" key="7">
    <source>
        <dbReference type="RuleBase" id="RU363032"/>
    </source>
</evidence>
<evidence type="ECO:0000256" key="4">
    <source>
        <dbReference type="ARBA" id="ARBA00022692"/>
    </source>
</evidence>
<proteinExistence type="inferred from homology"/>
<evidence type="ECO:0000313" key="10">
    <source>
        <dbReference type="Proteomes" id="UP000248975"/>
    </source>
</evidence>
<dbReference type="PANTHER" id="PTHR30151">
    <property type="entry name" value="ALKANE SULFONATE ABC TRANSPORTER-RELATED, MEMBRANE SUBUNIT"/>
    <property type="match status" value="1"/>
</dbReference>
<dbReference type="CDD" id="cd06261">
    <property type="entry name" value="TM_PBP2"/>
    <property type="match status" value="1"/>
</dbReference>
<dbReference type="InterPro" id="IPR035906">
    <property type="entry name" value="MetI-like_sf"/>
</dbReference>
<evidence type="ECO:0000256" key="5">
    <source>
        <dbReference type="ARBA" id="ARBA00022989"/>
    </source>
</evidence>
<feature type="transmembrane region" description="Helical" evidence="7">
    <location>
        <begin position="7"/>
        <end position="27"/>
    </location>
</feature>
<dbReference type="Proteomes" id="UP000248975">
    <property type="component" value="Unassembled WGS sequence"/>
</dbReference>
<accession>A0A2W5UCL1</accession>
<keyword evidence="4 7" id="KW-0812">Transmembrane</keyword>
<feature type="transmembrane region" description="Helical" evidence="7">
    <location>
        <begin position="252"/>
        <end position="275"/>
    </location>
</feature>
<evidence type="ECO:0000256" key="6">
    <source>
        <dbReference type="ARBA" id="ARBA00023136"/>
    </source>
</evidence>
<feature type="transmembrane region" description="Helical" evidence="7">
    <location>
        <begin position="87"/>
        <end position="113"/>
    </location>
</feature>
<keyword evidence="2 7" id="KW-0813">Transport</keyword>
<dbReference type="SUPFAM" id="SSF161098">
    <property type="entry name" value="MetI-like"/>
    <property type="match status" value="1"/>
</dbReference>
<keyword evidence="5 7" id="KW-1133">Transmembrane helix</keyword>
<dbReference type="Gene3D" id="1.10.3720.10">
    <property type="entry name" value="MetI-like"/>
    <property type="match status" value="1"/>
</dbReference>
<dbReference type="EMBL" id="QFQS01000006">
    <property type="protein sequence ID" value="PZQ95730.1"/>
    <property type="molecule type" value="Genomic_DNA"/>
</dbReference>
<sequence>MNRVVPVLTVLLVIVALWYGATIWMNAPWVRDQAARANQTVSFSQLVPQTMNQERPVLPAPHQVAEALWQGVTGQAVTSKRSLVYHAWVTLSATLLGFAIGTGLGIALAVGIVHNRAMDLSVMPWAIASQTIPILAIAPMVIVVLASVGLTGLIPKSIISAYLSFFPVVVGMVKGLRSPDGMQLDLLRTYNASAGQTLWKLRLPASMPYLFASLKVGVAASLVGAIVGELPTGAVAGLGARLLTGSYYGQTVQIWAALFMAAIVAAALVAIIGLIERIVLHRMGIRP</sequence>
<gene>
    <name evidence="9" type="ORF">DI533_18785</name>
</gene>
<dbReference type="PANTHER" id="PTHR30151:SF20">
    <property type="entry name" value="ABC TRANSPORTER PERMEASE PROTEIN HI_0355-RELATED"/>
    <property type="match status" value="1"/>
</dbReference>
<reference evidence="9 10" key="1">
    <citation type="submission" date="2017-08" db="EMBL/GenBank/DDBJ databases">
        <title>Infants hospitalized years apart are colonized by the same room-sourced microbial strains.</title>
        <authorList>
            <person name="Brooks B."/>
            <person name="Olm M.R."/>
            <person name="Firek B.A."/>
            <person name="Baker R."/>
            <person name="Thomas B.C."/>
            <person name="Morowitz M.J."/>
            <person name="Banfield J.F."/>
        </authorList>
    </citation>
    <scope>NUCLEOTIDE SEQUENCE [LARGE SCALE GENOMIC DNA]</scope>
    <source>
        <strain evidence="9">S2_003_000_R2_11</strain>
    </source>
</reference>
<feature type="transmembrane region" description="Helical" evidence="7">
    <location>
        <begin position="153"/>
        <end position="173"/>
    </location>
</feature>
<comment type="similarity">
    <text evidence="7">Belongs to the binding-protein-dependent transport system permease family.</text>
</comment>
<protein>
    <submittedName>
        <fullName evidence="9">ABC transporter permease</fullName>
    </submittedName>
</protein>
<dbReference type="PROSITE" id="PS50928">
    <property type="entry name" value="ABC_TM1"/>
    <property type="match status" value="1"/>
</dbReference>
<evidence type="ECO:0000313" key="9">
    <source>
        <dbReference type="EMBL" id="PZQ95730.1"/>
    </source>
</evidence>
<feature type="transmembrane region" description="Helical" evidence="7">
    <location>
        <begin position="125"/>
        <end position="147"/>
    </location>
</feature>
<dbReference type="AlphaFoldDB" id="A0A2W5UCL1"/>
<dbReference type="Pfam" id="PF00528">
    <property type="entry name" value="BPD_transp_1"/>
    <property type="match status" value="1"/>
</dbReference>
<evidence type="ECO:0000256" key="1">
    <source>
        <dbReference type="ARBA" id="ARBA00004651"/>
    </source>
</evidence>
<evidence type="ECO:0000259" key="8">
    <source>
        <dbReference type="PROSITE" id="PS50928"/>
    </source>
</evidence>
<evidence type="ECO:0000256" key="2">
    <source>
        <dbReference type="ARBA" id="ARBA00022448"/>
    </source>
</evidence>
<dbReference type="InterPro" id="IPR000515">
    <property type="entry name" value="MetI-like"/>
</dbReference>
<feature type="domain" description="ABC transmembrane type-1" evidence="8">
    <location>
        <begin position="83"/>
        <end position="276"/>
    </location>
</feature>
<dbReference type="GO" id="GO:0005886">
    <property type="term" value="C:plasma membrane"/>
    <property type="evidence" value="ECO:0007669"/>
    <property type="project" value="UniProtKB-SubCell"/>
</dbReference>
<comment type="caution">
    <text evidence="9">The sequence shown here is derived from an EMBL/GenBank/DDBJ whole genome shotgun (WGS) entry which is preliminary data.</text>
</comment>
<evidence type="ECO:0000256" key="3">
    <source>
        <dbReference type="ARBA" id="ARBA00022475"/>
    </source>
</evidence>
<keyword evidence="6 7" id="KW-0472">Membrane</keyword>
<dbReference type="GO" id="GO:0055085">
    <property type="term" value="P:transmembrane transport"/>
    <property type="evidence" value="ECO:0007669"/>
    <property type="project" value="InterPro"/>
</dbReference>
<feature type="transmembrane region" description="Helical" evidence="7">
    <location>
        <begin position="209"/>
        <end position="232"/>
    </location>
</feature>